<dbReference type="InterPro" id="IPR000835">
    <property type="entry name" value="HTH_MarR-typ"/>
</dbReference>
<dbReference type="Gene3D" id="1.10.10.10">
    <property type="entry name" value="Winged helix-like DNA-binding domain superfamily/Winged helix DNA-binding domain"/>
    <property type="match status" value="1"/>
</dbReference>
<dbReference type="GO" id="GO:0046914">
    <property type="term" value="F:transition metal ion binding"/>
    <property type="evidence" value="ECO:0007669"/>
    <property type="project" value="InterPro"/>
</dbReference>
<accession>A0A7K1KRP4</accession>
<sequence>METEPMPRTTALEKAADRCVKQGALMTSQHKEEQQLSPVQENYLEAIFRIETRDGAARASTIAEAVQVSRSTVTGALKTLNAMGYVEYSPYSLIYLTDKGKDVGRRIAHRHFVFLAFLEKVLYLDPEEADKTACALEHVVSDDIVKRLGEFVLFLKSCPEFWTDWLKVYKRNNLLEKSHTSATIAEVLGTKPGQQRDAAPQDD</sequence>
<evidence type="ECO:0000256" key="1">
    <source>
        <dbReference type="ARBA" id="ARBA00007871"/>
    </source>
</evidence>
<dbReference type="SUPFAM" id="SSF46785">
    <property type="entry name" value="Winged helix' DNA-binding domain"/>
    <property type="match status" value="1"/>
</dbReference>
<comment type="similarity">
    <text evidence="1">Belongs to the DtxR/MntR family.</text>
</comment>
<protein>
    <recommendedName>
        <fullName evidence="2">Transcriptional regulator MntR</fullName>
    </recommendedName>
</protein>
<keyword evidence="9" id="KW-1185">Reference proteome</keyword>
<reference evidence="8 9" key="1">
    <citation type="submission" date="2019-11" db="EMBL/GenBank/DDBJ databases">
        <title>Pseudodesulfovibrio alkaliphilus, sp. nov., an alkaliphilic sulfate-reducing bacteria from mud volcano of Taman peninsula, Russia.</title>
        <authorList>
            <person name="Frolova A."/>
            <person name="Merkel A.Y."/>
            <person name="Slobodkin A.I."/>
        </authorList>
    </citation>
    <scope>NUCLEOTIDE SEQUENCE [LARGE SCALE GENOMIC DNA]</scope>
    <source>
        <strain evidence="8 9">F-1</strain>
    </source>
</reference>
<evidence type="ECO:0000313" key="9">
    <source>
        <dbReference type="Proteomes" id="UP000461162"/>
    </source>
</evidence>
<dbReference type="SMART" id="SM00347">
    <property type="entry name" value="HTH_MARR"/>
    <property type="match status" value="1"/>
</dbReference>
<dbReference type="InterPro" id="IPR036390">
    <property type="entry name" value="WH_DNA-bd_sf"/>
</dbReference>
<evidence type="ECO:0000313" key="8">
    <source>
        <dbReference type="EMBL" id="MUM78541.1"/>
    </source>
</evidence>
<dbReference type="InterPro" id="IPR036388">
    <property type="entry name" value="WH-like_DNA-bd_sf"/>
</dbReference>
<name>A0A7K1KRP4_9BACT</name>
<dbReference type="Pfam" id="PF02742">
    <property type="entry name" value="Fe_dep_repr_C"/>
    <property type="match status" value="1"/>
</dbReference>
<dbReference type="Pfam" id="PF01325">
    <property type="entry name" value="Fe_dep_repress"/>
    <property type="match status" value="1"/>
</dbReference>
<organism evidence="8 9">
    <name type="scientific">Pseudodesulfovibrio alkaliphilus</name>
    <dbReference type="NCBI Taxonomy" id="2661613"/>
    <lineage>
        <taxon>Bacteria</taxon>
        <taxon>Pseudomonadati</taxon>
        <taxon>Thermodesulfobacteriota</taxon>
        <taxon>Desulfovibrionia</taxon>
        <taxon>Desulfovibrionales</taxon>
        <taxon>Desulfovibrionaceae</taxon>
    </lineage>
</organism>
<dbReference type="InterPro" id="IPR022689">
    <property type="entry name" value="Iron_dep_repressor"/>
</dbReference>
<proteinExistence type="inferred from homology"/>
<dbReference type="InterPro" id="IPR001367">
    <property type="entry name" value="Fe_dep_repressor"/>
</dbReference>
<dbReference type="Proteomes" id="UP000461162">
    <property type="component" value="Unassembled WGS sequence"/>
</dbReference>
<comment type="function">
    <text evidence="6">In the presence of manganese, represses expression of mntH and mntS. Up-regulates expression of mntP.</text>
</comment>
<dbReference type="EMBL" id="WODC01000009">
    <property type="protein sequence ID" value="MUM78541.1"/>
    <property type="molecule type" value="Genomic_DNA"/>
</dbReference>
<evidence type="ECO:0000256" key="2">
    <source>
        <dbReference type="ARBA" id="ARBA00022386"/>
    </source>
</evidence>
<comment type="caution">
    <text evidence="8">The sequence shown here is derived from an EMBL/GenBank/DDBJ whole genome shotgun (WGS) entry which is preliminary data.</text>
</comment>
<keyword evidence="3" id="KW-0805">Transcription regulation</keyword>
<dbReference type="SMART" id="SM00529">
    <property type="entry name" value="HTH_DTXR"/>
    <property type="match status" value="1"/>
</dbReference>
<dbReference type="PANTHER" id="PTHR33238">
    <property type="entry name" value="IRON (METAL) DEPENDENT REPRESSOR, DTXR FAMILY"/>
    <property type="match status" value="1"/>
</dbReference>
<keyword evidence="4" id="KW-0238">DNA-binding</keyword>
<evidence type="ECO:0000256" key="4">
    <source>
        <dbReference type="ARBA" id="ARBA00023125"/>
    </source>
</evidence>
<evidence type="ECO:0000259" key="7">
    <source>
        <dbReference type="PROSITE" id="PS50944"/>
    </source>
</evidence>
<dbReference type="GO" id="GO:0046983">
    <property type="term" value="F:protein dimerization activity"/>
    <property type="evidence" value="ECO:0007669"/>
    <property type="project" value="InterPro"/>
</dbReference>
<dbReference type="GO" id="GO:0003700">
    <property type="term" value="F:DNA-binding transcription factor activity"/>
    <property type="evidence" value="ECO:0007669"/>
    <property type="project" value="InterPro"/>
</dbReference>
<evidence type="ECO:0000256" key="6">
    <source>
        <dbReference type="ARBA" id="ARBA00025185"/>
    </source>
</evidence>
<dbReference type="AlphaFoldDB" id="A0A7K1KRP4"/>
<dbReference type="PROSITE" id="PS50944">
    <property type="entry name" value="HTH_DTXR"/>
    <property type="match status" value="1"/>
</dbReference>
<keyword evidence="5" id="KW-0804">Transcription</keyword>
<dbReference type="PANTHER" id="PTHR33238:SF7">
    <property type="entry name" value="IRON-DEPENDENT TRANSCRIPTIONAL REGULATOR"/>
    <property type="match status" value="1"/>
</dbReference>
<dbReference type="InterPro" id="IPR022687">
    <property type="entry name" value="HTH_DTXR"/>
</dbReference>
<evidence type="ECO:0000256" key="5">
    <source>
        <dbReference type="ARBA" id="ARBA00023163"/>
    </source>
</evidence>
<dbReference type="InterPro" id="IPR050536">
    <property type="entry name" value="DtxR_MntR_Metal-Reg"/>
</dbReference>
<dbReference type="GO" id="GO:0003677">
    <property type="term" value="F:DNA binding"/>
    <property type="evidence" value="ECO:0007669"/>
    <property type="project" value="UniProtKB-KW"/>
</dbReference>
<evidence type="ECO:0000256" key="3">
    <source>
        <dbReference type="ARBA" id="ARBA00023015"/>
    </source>
</evidence>
<feature type="domain" description="HTH dtxR-type" evidence="7">
    <location>
        <begin position="36"/>
        <end position="97"/>
    </location>
</feature>
<gene>
    <name evidence="8" type="ORF">GKC30_12930</name>
</gene>